<dbReference type="GO" id="GO:0046930">
    <property type="term" value="C:pore complex"/>
    <property type="evidence" value="ECO:0007669"/>
    <property type="project" value="UniProtKB-KW"/>
</dbReference>
<reference evidence="12 13" key="1">
    <citation type="submission" date="2016-01" db="EMBL/GenBank/DDBJ databases">
        <authorList>
            <person name="Oliw E.H."/>
        </authorList>
    </citation>
    <scope>NUCLEOTIDE SEQUENCE [LARGE SCALE GENOMIC DNA]</scope>
    <source>
        <strain evidence="12">LMG 22029</strain>
    </source>
</reference>
<evidence type="ECO:0000256" key="5">
    <source>
        <dbReference type="ARBA" id="ARBA00022692"/>
    </source>
</evidence>
<organism evidence="12 13">
    <name type="scientific">Caballeronia sordidicola</name>
    <name type="common">Burkholderia sordidicola</name>
    <dbReference type="NCBI Taxonomy" id="196367"/>
    <lineage>
        <taxon>Bacteria</taxon>
        <taxon>Pseudomonadati</taxon>
        <taxon>Pseudomonadota</taxon>
        <taxon>Betaproteobacteria</taxon>
        <taxon>Burkholderiales</taxon>
        <taxon>Burkholderiaceae</taxon>
        <taxon>Caballeronia</taxon>
    </lineage>
</organism>
<keyword evidence="3" id="KW-0813">Transport</keyword>
<comment type="subcellular location">
    <subcellularLocation>
        <location evidence="1">Cell outer membrane</location>
        <topology evidence="1">Multi-pass membrane protein</topology>
    </subcellularLocation>
</comment>
<dbReference type="EMBL" id="FCOC02000005">
    <property type="protein sequence ID" value="SAL27656.1"/>
    <property type="molecule type" value="Genomic_DNA"/>
</dbReference>
<dbReference type="PANTHER" id="PTHR34501:SF9">
    <property type="entry name" value="MAJOR OUTER MEMBRANE PROTEIN P.IA"/>
    <property type="match status" value="1"/>
</dbReference>
<keyword evidence="7" id="KW-0406">Ion transport</keyword>
<accession>A0A158G6H2</accession>
<evidence type="ECO:0000313" key="13">
    <source>
        <dbReference type="Proteomes" id="UP000054893"/>
    </source>
</evidence>
<dbReference type="InterPro" id="IPR050298">
    <property type="entry name" value="Gram-neg_bact_OMP"/>
</dbReference>
<evidence type="ECO:0000313" key="12">
    <source>
        <dbReference type="EMBL" id="SAL27656.1"/>
    </source>
</evidence>
<feature type="domain" description="Porin" evidence="11">
    <location>
        <begin position="5"/>
        <end position="332"/>
    </location>
</feature>
<evidence type="ECO:0000256" key="1">
    <source>
        <dbReference type="ARBA" id="ARBA00004571"/>
    </source>
</evidence>
<comment type="subunit">
    <text evidence="2">Homotrimer.</text>
</comment>
<evidence type="ECO:0000256" key="9">
    <source>
        <dbReference type="ARBA" id="ARBA00023136"/>
    </source>
</evidence>
<dbReference type="GO" id="GO:0034220">
    <property type="term" value="P:monoatomic ion transmembrane transport"/>
    <property type="evidence" value="ECO:0007669"/>
    <property type="project" value="InterPro"/>
</dbReference>
<dbReference type="CDD" id="cd00342">
    <property type="entry name" value="gram_neg_porins"/>
    <property type="match status" value="1"/>
</dbReference>
<dbReference type="InterPro" id="IPR033900">
    <property type="entry name" value="Gram_neg_porin_domain"/>
</dbReference>
<evidence type="ECO:0000256" key="3">
    <source>
        <dbReference type="ARBA" id="ARBA00022448"/>
    </source>
</evidence>
<gene>
    <name evidence="12" type="ORF">AWB64_02296</name>
</gene>
<keyword evidence="9" id="KW-0472">Membrane</keyword>
<dbReference type="InterPro" id="IPR002299">
    <property type="entry name" value="Porin_Neis"/>
</dbReference>
<evidence type="ECO:0000256" key="2">
    <source>
        <dbReference type="ARBA" id="ARBA00011233"/>
    </source>
</evidence>
<keyword evidence="6" id="KW-0732">Signal</keyword>
<dbReference type="AlphaFoldDB" id="A0A158G6H2"/>
<dbReference type="SUPFAM" id="SSF56935">
    <property type="entry name" value="Porins"/>
    <property type="match status" value="1"/>
</dbReference>
<dbReference type="Pfam" id="PF13609">
    <property type="entry name" value="Porin_4"/>
    <property type="match status" value="1"/>
</dbReference>
<evidence type="ECO:0000256" key="6">
    <source>
        <dbReference type="ARBA" id="ARBA00022729"/>
    </source>
</evidence>
<evidence type="ECO:0000256" key="4">
    <source>
        <dbReference type="ARBA" id="ARBA00022452"/>
    </source>
</evidence>
<keyword evidence="4" id="KW-1134">Transmembrane beta strand</keyword>
<evidence type="ECO:0000256" key="7">
    <source>
        <dbReference type="ARBA" id="ARBA00023065"/>
    </source>
</evidence>
<dbReference type="InterPro" id="IPR023614">
    <property type="entry name" value="Porin_dom_sf"/>
</dbReference>
<dbReference type="RefSeq" id="WP_060818898.1">
    <property type="nucleotide sequence ID" value="NZ_FCOC02000005.1"/>
</dbReference>
<protein>
    <submittedName>
        <fullName evidence="12">Porin</fullName>
    </submittedName>
</protein>
<dbReference type="Proteomes" id="UP000054893">
    <property type="component" value="Unassembled WGS sequence"/>
</dbReference>
<keyword evidence="10" id="KW-0998">Cell outer membrane</keyword>
<name>A0A158G6H2_CABSO</name>
<dbReference type="GO" id="GO:0009279">
    <property type="term" value="C:cell outer membrane"/>
    <property type="evidence" value="ECO:0007669"/>
    <property type="project" value="UniProtKB-SubCell"/>
</dbReference>
<dbReference type="Gene3D" id="2.40.160.10">
    <property type="entry name" value="Porin"/>
    <property type="match status" value="1"/>
</dbReference>
<keyword evidence="5" id="KW-0812">Transmembrane</keyword>
<sequence length="379" mass="40266">MVCASVLAAIGGAAHAQSSVTLYGVLDEGLSWVNNAANASGGSSRLLKLDDGIDDGNRFGFKGAEDLGAGYKAIFTLESGFGLGDGTISQGGALFGRQAFVGISKTDVGSFTMGRQYPFSHDYLNRYSTGGLGPGNAYTYHIDTLDLLTSVRLDNSVKFDSVRMYGLKVGAMYAFSNQAGEFGGEAGPGNKNGSSRTYSFGADYRSGAFSMAFAYTDVSYPLQETPAQKLTLANLDPLGERDLRTLGVGAKYDFGKMLAYALWTNTRLENLDHSAATLNIYEGGVVYQVTTPLSAALGYTRTNLRGSASGTWNQINSSLDYSISKRTSVYLLAIYQKASGSNEGVPVQAMIGKSTSYFGNSGSDAQNQLAFRIGLRHTF</sequence>
<evidence type="ECO:0000256" key="10">
    <source>
        <dbReference type="ARBA" id="ARBA00023237"/>
    </source>
</evidence>
<dbReference type="InterPro" id="IPR001702">
    <property type="entry name" value="Porin_Gram-ve"/>
</dbReference>
<dbReference type="PRINTS" id="PR00184">
    <property type="entry name" value="NEISSPPORIN"/>
</dbReference>
<evidence type="ECO:0000256" key="8">
    <source>
        <dbReference type="ARBA" id="ARBA00023114"/>
    </source>
</evidence>
<dbReference type="PRINTS" id="PR00182">
    <property type="entry name" value="ECOLNEIPORIN"/>
</dbReference>
<evidence type="ECO:0000259" key="11">
    <source>
        <dbReference type="Pfam" id="PF13609"/>
    </source>
</evidence>
<dbReference type="GO" id="GO:0015288">
    <property type="term" value="F:porin activity"/>
    <property type="evidence" value="ECO:0007669"/>
    <property type="project" value="UniProtKB-KW"/>
</dbReference>
<keyword evidence="8" id="KW-0626">Porin</keyword>
<dbReference type="PANTHER" id="PTHR34501">
    <property type="entry name" value="PROTEIN YDDL-RELATED"/>
    <property type="match status" value="1"/>
</dbReference>
<proteinExistence type="predicted"/>